<reference evidence="2" key="1">
    <citation type="submission" date="2020-03" db="EMBL/GenBank/DDBJ databases">
        <authorList>
            <person name="Weist P."/>
        </authorList>
    </citation>
    <scope>NUCLEOTIDE SEQUENCE</scope>
</reference>
<dbReference type="Proteomes" id="UP001153269">
    <property type="component" value="Unassembled WGS sequence"/>
</dbReference>
<feature type="compositionally biased region" description="Basic and acidic residues" evidence="1">
    <location>
        <begin position="98"/>
        <end position="107"/>
    </location>
</feature>
<dbReference type="EMBL" id="CADEAL010003912">
    <property type="protein sequence ID" value="CAB1446337.1"/>
    <property type="molecule type" value="Genomic_DNA"/>
</dbReference>
<feature type="region of interest" description="Disordered" evidence="1">
    <location>
        <begin position="83"/>
        <end position="107"/>
    </location>
</feature>
<proteinExistence type="predicted"/>
<dbReference type="AlphaFoldDB" id="A0A9N7VDC9"/>
<sequence>MRRPPVSSGGRSPSHGFPAANMEPVWNITGTCLPPPAGYTLRTDPRRGGEESGLRVGASHATDEPLWFMRSGDVFVCVCAVTGPQTDGLSSPSTAPCRPRDRPAKVH</sequence>
<protein>
    <submittedName>
        <fullName evidence="2">Uncharacterized protein</fullName>
    </submittedName>
</protein>
<feature type="compositionally biased region" description="Low complexity" evidence="1">
    <location>
        <begin position="1"/>
        <end position="16"/>
    </location>
</feature>
<evidence type="ECO:0000313" key="2">
    <source>
        <dbReference type="EMBL" id="CAB1446337.1"/>
    </source>
</evidence>
<keyword evidence="3" id="KW-1185">Reference proteome</keyword>
<organism evidence="2 3">
    <name type="scientific">Pleuronectes platessa</name>
    <name type="common">European plaice</name>
    <dbReference type="NCBI Taxonomy" id="8262"/>
    <lineage>
        <taxon>Eukaryota</taxon>
        <taxon>Metazoa</taxon>
        <taxon>Chordata</taxon>
        <taxon>Craniata</taxon>
        <taxon>Vertebrata</taxon>
        <taxon>Euteleostomi</taxon>
        <taxon>Actinopterygii</taxon>
        <taxon>Neopterygii</taxon>
        <taxon>Teleostei</taxon>
        <taxon>Neoteleostei</taxon>
        <taxon>Acanthomorphata</taxon>
        <taxon>Carangaria</taxon>
        <taxon>Pleuronectiformes</taxon>
        <taxon>Pleuronectoidei</taxon>
        <taxon>Pleuronectidae</taxon>
        <taxon>Pleuronectes</taxon>
    </lineage>
</organism>
<comment type="caution">
    <text evidence="2">The sequence shown here is derived from an EMBL/GenBank/DDBJ whole genome shotgun (WGS) entry which is preliminary data.</text>
</comment>
<feature type="compositionally biased region" description="Polar residues" evidence="1">
    <location>
        <begin position="83"/>
        <end position="94"/>
    </location>
</feature>
<accession>A0A9N7VDC9</accession>
<feature type="region of interest" description="Disordered" evidence="1">
    <location>
        <begin position="1"/>
        <end position="21"/>
    </location>
</feature>
<feature type="compositionally biased region" description="Basic and acidic residues" evidence="1">
    <location>
        <begin position="43"/>
        <end position="53"/>
    </location>
</feature>
<name>A0A9N7VDC9_PLEPL</name>
<evidence type="ECO:0000256" key="1">
    <source>
        <dbReference type="SAM" id="MobiDB-lite"/>
    </source>
</evidence>
<gene>
    <name evidence="2" type="ORF">PLEPLA_LOCUS34065</name>
</gene>
<feature type="region of interest" description="Disordered" evidence="1">
    <location>
        <begin position="34"/>
        <end position="62"/>
    </location>
</feature>
<evidence type="ECO:0000313" key="3">
    <source>
        <dbReference type="Proteomes" id="UP001153269"/>
    </source>
</evidence>